<name>A0A4Z1SQJ2_GIAMU</name>
<dbReference type="Proteomes" id="UP000315496">
    <property type="component" value="Chromosome 2"/>
</dbReference>
<protein>
    <submittedName>
        <fullName evidence="1">Vacuolar ATP synthase subunit d</fullName>
    </submittedName>
</protein>
<gene>
    <name evidence="1" type="ORF">GMRT_15185</name>
</gene>
<dbReference type="OrthoDB" id="10250083at2759"/>
<dbReference type="InterPro" id="IPR036079">
    <property type="entry name" value="ATPase_csu/dsu_sf"/>
</dbReference>
<reference evidence="1 2" key="1">
    <citation type="submission" date="2019-05" db="EMBL/GenBank/DDBJ databases">
        <title>The compact genome of Giardia muris reveals important steps in the evolution of intestinal protozoan parasites.</title>
        <authorList>
            <person name="Xu F."/>
            <person name="Jimenez-Gonzalez A."/>
            <person name="Einarsson E."/>
            <person name="Astvaldsson A."/>
            <person name="Peirasmaki D."/>
            <person name="Eckmann L."/>
            <person name="Andersson J.O."/>
            <person name="Svard S.G."/>
            <person name="Jerlstrom-Hultqvist J."/>
        </authorList>
    </citation>
    <scope>NUCLEOTIDE SEQUENCE [LARGE SCALE GENOMIC DNA]</scope>
    <source>
        <strain evidence="1 2">Roberts-Thomson</strain>
    </source>
</reference>
<comment type="caution">
    <text evidence="1">The sequence shown here is derived from an EMBL/GenBank/DDBJ whole genome shotgun (WGS) entry which is preliminary data.</text>
</comment>
<dbReference type="EMBL" id="VDLU01000002">
    <property type="protein sequence ID" value="TNJ28122.1"/>
    <property type="molecule type" value="Genomic_DNA"/>
</dbReference>
<dbReference type="GO" id="GO:0033179">
    <property type="term" value="C:proton-transporting V-type ATPase, V0 domain"/>
    <property type="evidence" value="ECO:0007669"/>
    <property type="project" value="InterPro"/>
</dbReference>
<evidence type="ECO:0000313" key="1">
    <source>
        <dbReference type="EMBL" id="TNJ28122.1"/>
    </source>
</evidence>
<sequence length="351" mass="39713">MTTNIACYNIDFGIVEADVRANPEAFISNAEYLSLAQLTSPEDFCSTLATITGLPISVGASASDIKFAFLEALKARYVDLLPHAEGAAEDFLLFIKVRYFINNAFILLSAAMKSRTLSTGVRLHPLGEFVNLEHLTEIENFSEVFATLLEVSPAGPYFLQAGMDPDTFRIEDVTPLEFEQLKAKTEARYLEDFHRFCLRLGGLTAEVMNEILTFEADQMTTMIALNTLGNDDISPDVRMEMMPKLGNLYPYLQERLLQVGDMEGIRSILSEMFELKQVLDHQANDSTLTLLDAFAAESVTVLRNAFREQFCFGAIYAYFRLKEIETSNVIWMYECLLGQRYAEMRKYVQIF</sequence>
<keyword evidence="2" id="KW-1185">Reference proteome</keyword>
<dbReference type="AlphaFoldDB" id="A0A4Z1SQJ2"/>
<dbReference type="InterPro" id="IPR016727">
    <property type="entry name" value="ATPase_V0-cplx_dsu"/>
</dbReference>
<accession>A0A4Z1SQJ2</accession>
<dbReference type="Pfam" id="PF01992">
    <property type="entry name" value="vATP-synt_AC39"/>
    <property type="match status" value="1"/>
</dbReference>
<dbReference type="InterPro" id="IPR002843">
    <property type="entry name" value="ATPase_V0-cplx_csu/dsu"/>
</dbReference>
<proteinExistence type="predicted"/>
<evidence type="ECO:0000313" key="2">
    <source>
        <dbReference type="Proteomes" id="UP000315496"/>
    </source>
</evidence>
<dbReference type="SUPFAM" id="SSF103486">
    <property type="entry name" value="V-type ATP synthase subunit C"/>
    <property type="match status" value="1"/>
</dbReference>
<dbReference type="VEuPathDB" id="GiardiaDB:GMRT_15185"/>
<organism evidence="1 2">
    <name type="scientific">Giardia muris</name>
    <dbReference type="NCBI Taxonomy" id="5742"/>
    <lineage>
        <taxon>Eukaryota</taxon>
        <taxon>Metamonada</taxon>
        <taxon>Diplomonadida</taxon>
        <taxon>Hexamitidae</taxon>
        <taxon>Giardiinae</taxon>
        <taxon>Giardia</taxon>
    </lineage>
</organism>
<dbReference type="PANTHER" id="PTHR11028">
    <property type="entry name" value="VACUOLAR ATP SYNTHASE SUBUNIT AC39"/>
    <property type="match status" value="1"/>
</dbReference>
<dbReference type="GO" id="GO:0046961">
    <property type="term" value="F:proton-transporting ATPase activity, rotational mechanism"/>
    <property type="evidence" value="ECO:0007669"/>
    <property type="project" value="InterPro"/>
</dbReference>